<evidence type="ECO:0000313" key="8">
    <source>
        <dbReference type="Proteomes" id="UP001152795"/>
    </source>
</evidence>
<dbReference type="PRINTS" id="PR00053">
    <property type="entry name" value="FORKHEAD"/>
</dbReference>
<dbReference type="SMART" id="SM00339">
    <property type="entry name" value="FH"/>
    <property type="match status" value="1"/>
</dbReference>
<keyword evidence="2" id="KW-0805">Transcription regulation</keyword>
<dbReference type="PROSITE" id="PS50039">
    <property type="entry name" value="FORK_HEAD_3"/>
    <property type="match status" value="1"/>
</dbReference>
<protein>
    <submittedName>
        <fullName evidence="7">Forkhead box N4</fullName>
    </submittedName>
</protein>
<dbReference type="GO" id="GO:0000981">
    <property type="term" value="F:DNA-binding transcription factor activity, RNA polymerase II-specific"/>
    <property type="evidence" value="ECO:0007669"/>
    <property type="project" value="TreeGrafter"/>
</dbReference>
<keyword evidence="5 6" id="KW-0539">Nucleus</keyword>
<dbReference type="Proteomes" id="UP001152795">
    <property type="component" value="Unassembled WGS sequence"/>
</dbReference>
<gene>
    <name evidence="7" type="ORF">PACLA_8A005940</name>
</gene>
<keyword evidence="4" id="KW-0804">Transcription</keyword>
<evidence type="ECO:0000256" key="2">
    <source>
        <dbReference type="ARBA" id="ARBA00023015"/>
    </source>
</evidence>
<dbReference type="InterPro" id="IPR030456">
    <property type="entry name" value="TF_fork_head_CS_2"/>
</dbReference>
<dbReference type="GO" id="GO:0005634">
    <property type="term" value="C:nucleus"/>
    <property type="evidence" value="ECO:0007669"/>
    <property type="project" value="UniProtKB-SubCell"/>
</dbReference>
<feature type="DNA-binding region" description="Fork-head" evidence="6">
    <location>
        <begin position="159"/>
        <end position="255"/>
    </location>
</feature>
<dbReference type="Gene3D" id="1.10.10.10">
    <property type="entry name" value="Winged helix-like DNA-binding domain superfamily/Winged helix DNA-binding domain"/>
    <property type="match status" value="1"/>
</dbReference>
<evidence type="ECO:0000256" key="3">
    <source>
        <dbReference type="ARBA" id="ARBA00023125"/>
    </source>
</evidence>
<dbReference type="Pfam" id="PF00250">
    <property type="entry name" value="Forkhead"/>
    <property type="match status" value="1"/>
</dbReference>
<dbReference type="InterPro" id="IPR036390">
    <property type="entry name" value="WH_DNA-bd_sf"/>
</dbReference>
<keyword evidence="8" id="KW-1185">Reference proteome</keyword>
<evidence type="ECO:0000313" key="7">
    <source>
        <dbReference type="EMBL" id="CAB3989726.1"/>
    </source>
</evidence>
<sequence length="396" mass="44743">MDIYQNYTHPFQHGGDISIHDLVDCDIKELDINYNDPSFEVGQYTDAAFHQQLVKSDKFHGSLPADLTNLQWLQNMNVAIPVDQNPAMSQHSVNVMVDPNTAMPVQNNMNGWGHQNPVQVQPIHPQHLVQRRAIDKPKKTNIPISAKDDKNHKEKTYPKPVFSYSCLIAMALQDSDAGTLPVSEIYKFMQSNFPYFKTAPDGWKNSVRHNLSLNKAFCKLERPQGTSQRKGCLWTLKPEKKEQMFKEIKKWKKKHADSIKASMARPDEFHISNDDMDSKYCPKAPPKDHNDHCAAADAAKDLFGNGIMEEMHSEAFWDDIMSSSSPDSLKYVDPTFVTSIAVGHPETGYPNEVSTTVEVDSSAHYYGNEFDNHISNVVLNKAVATLPSDGERRVLN</sequence>
<dbReference type="AlphaFoldDB" id="A0A7D9DPN3"/>
<comment type="caution">
    <text evidence="7">The sequence shown here is derived from an EMBL/GenBank/DDBJ whole genome shotgun (WGS) entry which is preliminary data.</text>
</comment>
<name>A0A7D9DPN3_PARCT</name>
<evidence type="ECO:0000256" key="1">
    <source>
        <dbReference type="ARBA" id="ARBA00022473"/>
    </source>
</evidence>
<dbReference type="OrthoDB" id="10070006at2759"/>
<dbReference type="GO" id="GO:0000976">
    <property type="term" value="F:transcription cis-regulatory region binding"/>
    <property type="evidence" value="ECO:0007669"/>
    <property type="project" value="TreeGrafter"/>
</dbReference>
<evidence type="ECO:0000256" key="6">
    <source>
        <dbReference type="PROSITE-ProRule" id="PRU00089"/>
    </source>
</evidence>
<keyword evidence="1" id="KW-0217">Developmental protein</keyword>
<evidence type="ECO:0000256" key="5">
    <source>
        <dbReference type="ARBA" id="ARBA00023242"/>
    </source>
</evidence>
<dbReference type="SUPFAM" id="SSF46785">
    <property type="entry name" value="Winged helix' DNA-binding domain"/>
    <property type="match status" value="1"/>
</dbReference>
<accession>A0A7D9DPN3</accession>
<dbReference type="CDD" id="cd20030">
    <property type="entry name" value="FH_FOXN1-like"/>
    <property type="match status" value="1"/>
</dbReference>
<dbReference type="EMBL" id="CACRXK020001541">
    <property type="protein sequence ID" value="CAB3989726.1"/>
    <property type="molecule type" value="Genomic_DNA"/>
</dbReference>
<dbReference type="InterPro" id="IPR001766">
    <property type="entry name" value="Fork_head_dom"/>
</dbReference>
<dbReference type="PROSITE" id="PS00658">
    <property type="entry name" value="FORK_HEAD_2"/>
    <property type="match status" value="1"/>
</dbReference>
<dbReference type="InterPro" id="IPR049624">
    <property type="entry name" value="FOXN1_4"/>
</dbReference>
<organism evidence="7 8">
    <name type="scientific">Paramuricea clavata</name>
    <name type="common">Red gorgonian</name>
    <name type="synonym">Violescent sea-whip</name>
    <dbReference type="NCBI Taxonomy" id="317549"/>
    <lineage>
        <taxon>Eukaryota</taxon>
        <taxon>Metazoa</taxon>
        <taxon>Cnidaria</taxon>
        <taxon>Anthozoa</taxon>
        <taxon>Octocorallia</taxon>
        <taxon>Malacalcyonacea</taxon>
        <taxon>Plexauridae</taxon>
        <taxon>Paramuricea</taxon>
    </lineage>
</organism>
<dbReference type="PANTHER" id="PTHR46721:SF3">
    <property type="entry name" value="FORKHEAD BOX N1"/>
    <property type="match status" value="1"/>
</dbReference>
<reference evidence="7" key="1">
    <citation type="submission" date="2020-04" db="EMBL/GenBank/DDBJ databases">
        <authorList>
            <person name="Alioto T."/>
            <person name="Alioto T."/>
            <person name="Gomez Garrido J."/>
        </authorList>
    </citation>
    <scope>NUCLEOTIDE SEQUENCE</scope>
    <source>
        <strain evidence="7">A484AB</strain>
    </source>
</reference>
<evidence type="ECO:0000256" key="4">
    <source>
        <dbReference type="ARBA" id="ARBA00023163"/>
    </source>
</evidence>
<dbReference type="PANTHER" id="PTHR46721">
    <property type="entry name" value="FORKHEAD BOX PROTEIN N1"/>
    <property type="match status" value="1"/>
</dbReference>
<dbReference type="InterPro" id="IPR036388">
    <property type="entry name" value="WH-like_DNA-bd_sf"/>
</dbReference>
<comment type="subcellular location">
    <subcellularLocation>
        <location evidence="6">Nucleus</location>
    </subcellularLocation>
</comment>
<proteinExistence type="predicted"/>
<keyword evidence="3 6" id="KW-0238">DNA-binding</keyword>